<proteinExistence type="predicted"/>
<sequence length="282" mass="30562">MFRRHPVRRAQQVAPKRCPSAGEWPRPQVLPKLPSLERRAGYGAGRAEVSQASRASSSWWQGWDSEPGPGAGSPQLRLPTLHTVTSRAAQDRAALRSLLLPPLRRTDRSWGSAWRLPEPGQGQDPQRSAAEEDSLGALLEEFLPSRFSEFLHQLRQECAEQPEPQSEAGARAGGVLGGRGLGPWLATPLLQGWCGGSHEVSGPSLMVCGLPRVIKVEAPSKDCPLAHKHFLLLALSVLNTAISKASVPSQTRFFSVSHLPISRRPVVSVRDLLGGDPVAMDT</sequence>
<dbReference type="EMBL" id="WJEC01000041">
    <property type="protein sequence ID" value="KAF7486361.1"/>
    <property type="molecule type" value="Genomic_DNA"/>
</dbReference>
<dbReference type="EMBL" id="CABDUW010000443">
    <property type="protein sequence ID" value="VTJ68832.1"/>
    <property type="molecule type" value="Genomic_DNA"/>
</dbReference>
<dbReference type="Proteomes" id="UP000662637">
    <property type="component" value="Unassembled WGS sequence"/>
</dbReference>
<evidence type="ECO:0000313" key="2">
    <source>
        <dbReference type="EMBL" id="KAF7486361.1"/>
    </source>
</evidence>
<protein>
    <submittedName>
        <fullName evidence="3">Uncharacterized protein</fullName>
    </submittedName>
</protein>
<evidence type="ECO:0000313" key="3">
    <source>
        <dbReference type="EMBL" id="VTJ68832.1"/>
    </source>
</evidence>
<feature type="region of interest" description="Disordered" evidence="1">
    <location>
        <begin position="57"/>
        <end position="76"/>
    </location>
</feature>
<reference evidence="3 4" key="1">
    <citation type="submission" date="2019-04" db="EMBL/GenBank/DDBJ databases">
        <authorList>
            <person name="Alioto T."/>
            <person name="Alioto T."/>
        </authorList>
    </citation>
    <scope>NUCLEOTIDE SEQUENCE [LARGE SCALE GENOMIC DNA]</scope>
</reference>
<reference evidence="2" key="2">
    <citation type="submission" date="2020-08" db="EMBL/GenBank/DDBJ databases">
        <authorList>
            <person name="Shumante A."/>
            <person name="Zimin A.V."/>
            <person name="Puiu D."/>
            <person name="Salzberg S.L."/>
        </authorList>
    </citation>
    <scope>NUCLEOTIDE SEQUENCE</scope>
    <source>
        <strain evidence="2">WC2-LM</strain>
        <tissue evidence="2">Liver</tissue>
    </source>
</reference>
<feature type="region of interest" description="Disordered" evidence="1">
    <location>
        <begin position="1"/>
        <end position="49"/>
    </location>
</feature>
<feature type="region of interest" description="Disordered" evidence="1">
    <location>
        <begin position="110"/>
        <end position="132"/>
    </location>
</feature>
<accession>A0A5E4BJM8</accession>
<gene>
    <name evidence="2" type="ORF">GHT09_001415</name>
    <name evidence="3" type="ORF">MONAX_5E046620</name>
</gene>
<dbReference type="PANTHER" id="PTHR36865">
    <property type="entry name" value="RIKEN CDNA 1700001O22 GENE"/>
    <property type="match status" value="1"/>
</dbReference>
<organism evidence="3 4">
    <name type="scientific">Marmota monax</name>
    <name type="common">Woodchuck</name>
    <dbReference type="NCBI Taxonomy" id="9995"/>
    <lineage>
        <taxon>Eukaryota</taxon>
        <taxon>Metazoa</taxon>
        <taxon>Chordata</taxon>
        <taxon>Craniata</taxon>
        <taxon>Vertebrata</taxon>
        <taxon>Euteleostomi</taxon>
        <taxon>Mammalia</taxon>
        <taxon>Eutheria</taxon>
        <taxon>Euarchontoglires</taxon>
        <taxon>Glires</taxon>
        <taxon>Rodentia</taxon>
        <taxon>Sciuromorpha</taxon>
        <taxon>Sciuridae</taxon>
        <taxon>Xerinae</taxon>
        <taxon>Marmotini</taxon>
        <taxon>Marmota</taxon>
    </lineage>
</organism>
<evidence type="ECO:0000313" key="4">
    <source>
        <dbReference type="Proteomes" id="UP000335636"/>
    </source>
</evidence>
<evidence type="ECO:0000256" key="1">
    <source>
        <dbReference type="SAM" id="MobiDB-lite"/>
    </source>
</evidence>
<name>A0A5E4BJM8_MARMO</name>
<dbReference type="AlphaFoldDB" id="A0A5E4BJM8"/>
<dbReference type="PANTHER" id="PTHR36865:SF1">
    <property type="entry name" value="RIKEN CDNA 1700001O22 GENE"/>
    <property type="match status" value="1"/>
</dbReference>
<keyword evidence="4" id="KW-1185">Reference proteome</keyword>
<dbReference type="Proteomes" id="UP000335636">
    <property type="component" value="Unassembled WGS sequence"/>
</dbReference>